<evidence type="ECO:0000313" key="2">
    <source>
        <dbReference type="Proteomes" id="UP000294360"/>
    </source>
</evidence>
<dbReference type="EMBL" id="LR536450">
    <property type="protein sequence ID" value="VFU08917.1"/>
    <property type="molecule type" value="Genomic_DNA"/>
</dbReference>
<organism evidence="1 2">
    <name type="scientific">Methylocella tundrae</name>
    <dbReference type="NCBI Taxonomy" id="227605"/>
    <lineage>
        <taxon>Bacteria</taxon>
        <taxon>Pseudomonadati</taxon>
        <taxon>Pseudomonadota</taxon>
        <taxon>Alphaproteobacteria</taxon>
        <taxon>Hyphomicrobiales</taxon>
        <taxon>Beijerinckiaceae</taxon>
        <taxon>Methylocella</taxon>
    </lineage>
</organism>
<gene>
    <name evidence="1" type="ORF">MTUNDRAET4_2024</name>
</gene>
<evidence type="ECO:0000313" key="1">
    <source>
        <dbReference type="EMBL" id="VFU08917.1"/>
    </source>
</evidence>
<proteinExistence type="predicted"/>
<accession>A0A4U8Z0X0</accession>
<dbReference type="KEGG" id="mtun:MTUNDRAET4_2024"/>
<dbReference type="AlphaFoldDB" id="A0A4U8Z0X0"/>
<dbReference type="Proteomes" id="UP000294360">
    <property type="component" value="Chromosome"/>
</dbReference>
<sequence>MGPKSLQLFGIMIEDDRGQWWKCLCIAGQCAGLAALRACAGPAPPRGERRLRIGRALCVRLQQRFRLGQGGAKKFTVLRTLAGKSRQFLFPLFLQRLRKRSGPVVRRARKLASALQLPPYLCLINHRDAKEMHQIREADFHVPLFCIRL</sequence>
<name>A0A4U8Z0X0_METTU</name>
<reference evidence="1 2" key="1">
    <citation type="submission" date="2019-03" db="EMBL/GenBank/DDBJ databases">
        <authorList>
            <person name="Kox A.R. M."/>
        </authorList>
    </citation>
    <scope>NUCLEOTIDE SEQUENCE [LARGE SCALE GENOMIC DNA]</scope>
    <source>
        <strain evidence="1">MTUNDRAET4 annotated genome</strain>
    </source>
</reference>
<protein>
    <submittedName>
        <fullName evidence="1">Uncharacterized protein</fullName>
    </submittedName>
</protein>